<keyword evidence="1" id="KW-0812">Transmembrane</keyword>
<dbReference type="EMBL" id="JANJYJ010000003">
    <property type="protein sequence ID" value="KAK3223984.1"/>
    <property type="molecule type" value="Genomic_DNA"/>
</dbReference>
<keyword evidence="1" id="KW-0472">Membrane</keyword>
<feature type="chain" id="PRO_5041906301" description="Transmembrane protein" evidence="2">
    <location>
        <begin position="30"/>
        <end position="67"/>
    </location>
</feature>
<reference evidence="3" key="1">
    <citation type="journal article" date="2023" name="Plant J.">
        <title>Genome sequences and population genomics provide insights into the demographic history, inbreeding, and mutation load of two 'living fossil' tree species of Dipteronia.</title>
        <authorList>
            <person name="Feng Y."/>
            <person name="Comes H.P."/>
            <person name="Chen J."/>
            <person name="Zhu S."/>
            <person name="Lu R."/>
            <person name="Zhang X."/>
            <person name="Li P."/>
            <person name="Qiu J."/>
            <person name="Olsen K.M."/>
            <person name="Qiu Y."/>
        </authorList>
    </citation>
    <scope>NUCLEOTIDE SEQUENCE</scope>
    <source>
        <strain evidence="3">NBL</strain>
    </source>
</reference>
<feature type="transmembrane region" description="Helical" evidence="1">
    <location>
        <begin position="45"/>
        <end position="65"/>
    </location>
</feature>
<name>A0AAE0AUS4_9ROSI</name>
<comment type="caution">
    <text evidence="3">The sequence shown here is derived from an EMBL/GenBank/DDBJ whole genome shotgun (WGS) entry which is preliminary data.</text>
</comment>
<evidence type="ECO:0000313" key="3">
    <source>
        <dbReference type="EMBL" id="KAK3223984.1"/>
    </source>
</evidence>
<dbReference type="AlphaFoldDB" id="A0AAE0AUS4"/>
<protein>
    <recommendedName>
        <fullName evidence="5">Transmembrane protein</fullName>
    </recommendedName>
</protein>
<keyword evidence="1" id="KW-1133">Transmembrane helix</keyword>
<evidence type="ECO:0008006" key="5">
    <source>
        <dbReference type="Google" id="ProtNLM"/>
    </source>
</evidence>
<dbReference type="PANTHER" id="PTHR33659">
    <property type="entry name" value="PROTEIN, PUTATIVE-RELATED-RELATED"/>
    <property type="match status" value="1"/>
</dbReference>
<evidence type="ECO:0000256" key="2">
    <source>
        <dbReference type="SAM" id="SignalP"/>
    </source>
</evidence>
<evidence type="ECO:0000313" key="4">
    <source>
        <dbReference type="Proteomes" id="UP001281410"/>
    </source>
</evidence>
<gene>
    <name evidence="3" type="ORF">Dsin_011009</name>
</gene>
<organism evidence="3 4">
    <name type="scientific">Dipteronia sinensis</name>
    <dbReference type="NCBI Taxonomy" id="43782"/>
    <lineage>
        <taxon>Eukaryota</taxon>
        <taxon>Viridiplantae</taxon>
        <taxon>Streptophyta</taxon>
        <taxon>Embryophyta</taxon>
        <taxon>Tracheophyta</taxon>
        <taxon>Spermatophyta</taxon>
        <taxon>Magnoliopsida</taxon>
        <taxon>eudicotyledons</taxon>
        <taxon>Gunneridae</taxon>
        <taxon>Pentapetalae</taxon>
        <taxon>rosids</taxon>
        <taxon>malvids</taxon>
        <taxon>Sapindales</taxon>
        <taxon>Sapindaceae</taxon>
        <taxon>Hippocastanoideae</taxon>
        <taxon>Acereae</taxon>
        <taxon>Dipteronia</taxon>
    </lineage>
</organism>
<keyword evidence="2" id="KW-0732">Signal</keyword>
<evidence type="ECO:0000256" key="1">
    <source>
        <dbReference type="SAM" id="Phobius"/>
    </source>
</evidence>
<sequence>MASSSSSYALVLATIMAVFSAAAVLSVSAQDITPAPAPSIGDGYSLSMSGAVICSSLFVSMLALLKH</sequence>
<proteinExistence type="predicted"/>
<accession>A0AAE0AUS4</accession>
<keyword evidence="4" id="KW-1185">Reference proteome</keyword>
<dbReference type="Proteomes" id="UP001281410">
    <property type="component" value="Unassembled WGS sequence"/>
</dbReference>
<feature type="signal peptide" evidence="2">
    <location>
        <begin position="1"/>
        <end position="29"/>
    </location>
</feature>
<dbReference type="PANTHER" id="PTHR33659:SF1">
    <property type="entry name" value="PROTEIN, PUTATIVE-RELATED"/>
    <property type="match status" value="1"/>
</dbReference>